<dbReference type="PANTHER" id="PTHR43540">
    <property type="entry name" value="PEROXYUREIDOACRYLATE/UREIDOACRYLATE AMIDOHYDROLASE-RELATED"/>
    <property type="match status" value="1"/>
</dbReference>
<dbReference type="HOGENOM" id="CLU_068979_7_1_0"/>
<dbReference type="Proteomes" id="UP000002508">
    <property type="component" value="Chromosome"/>
</dbReference>
<dbReference type="InterPro" id="IPR036380">
    <property type="entry name" value="Isochorismatase-like_sf"/>
</dbReference>
<dbReference type="AlphaFoldDB" id="B8G6Y8"/>
<sequence length="227" mass="24245">MTRFEQLTDDYRQHGLAGRVGFGEQPALLVIDFIKAYTTPGSPLYAAPGVPDAVRASQPVLAAARAAGIPVIYTTVAYAADGRDGGIFVQKVPALRQLTHDSPLVAIVDELRPQAGELVIEKKYASAFFGTHLAATLTALRIDTVIMVGCSTSGCIRASAVDGMQHGFRVIVPRECVGDRAPEPHLANLFDIDGKYGDVVSVNDVLAYLHRRSINASSSPINTEVVE</sequence>
<dbReference type="RefSeq" id="WP_015941799.1">
    <property type="nucleotide sequence ID" value="NC_011831.1"/>
</dbReference>
<dbReference type="Gene3D" id="3.40.50.850">
    <property type="entry name" value="Isochorismatase-like"/>
    <property type="match status" value="1"/>
</dbReference>
<evidence type="ECO:0000259" key="2">
    <source>
        <dbReference type="Pfam" id="PF00857"/>
    </source>
</evidence>
<dbReference type="KEGG" id="cag:Cagg_3089"/>
<accession>B8G6Y8</accession>
<keyword evidence="4" id="KW-1185">Reference proteome</keyword>
<dbReference type="InterPro" id="IPR000868">
    <property type="entry name" value="Isochorismatase-like_dom"/>
</dbReference>
<dbReference type="SUPFAM" id="SSF52499">
    <property type="entry name" value="Isochorismatase-like hydrolases"/>
    <property type="match status" value="1"/>
</dbReference>
<evidence type="ECO:0000313" key="3">
    <source>
        <dbReference type="EMBL" id="ACL25947.1"/>
    </source>
</evidence>
<dbReference type="PANTHER" id="PTHR43540:SF1">
    <property type="entry name" value="ISOCHORISMATASE HYDROLASE"/>
    <property type="match status" value="1"/>
</dbReference>
<organism evidence="3 4">
    <name type="scientific">Chloroflexus aggregans (strain MD-66 / DSM 9485)</name>
    <dbReference type="NCBI Taxonomy" id="326427"/>
    <lineage>
        <taxon>Bacteria</taxon>
        <taxon>Bacillati</taxon>
        <taxon>Chloroflexota</taxon>
        <taxon>Chloroflexia</taxon>
        <taxon>Chloroflexales</taxon>
        <taxon>Chloroflexineae</taxon>
        <taxon>Chloroflexaceae</taxon>
        <taxon>Chloroflexus</taxon>
    </lineage>
</organism>
<dbReference type="EC" id="3.5.1.59" evidence="3"/>
<dbReference type="CDD" id="cd01015">
    <property type="entry name" value="CSHase"/>
    <property type="match status" value="1"/>
</dbReference>
<gene>
    <name evidence="3" type="ordered locus">Cagg_3089</name>
</gene>
<dbReference type="Pfam" id="PF00857">
    <property type="entry name" value="Isochorismatase"/>
    <property type="match status" value="1"/>
</dbReference>
<dbReference type="InterPro" id="IPR050272">
    <property type="entry name" value="Isochorismatase-like_hydrls"/>
</dbReference>
<protein>
    <submittedName>
        <fullName evidence="3">N-carbamoylsarcosine amidase</fullName>
        <ecNumber evidence="3">3.5.1.59</ecNumber>
    </submittedName>
</protein>
<evidence type="ECO:0000313" key="4">
    <source>
        <dbReference type="Proteomes" id="UP000002508"/>
    </source>
</evidence>
<dbReference type="GO" id="GO:0050127">
    <property type="term" value="F:N-carbamoylsarcosine amidase activity"/>
    <property type="evidence" value="ECO:0007669"/>
    <property type="project" value="UniProtKB-EC"/>
</dbReference>
<dbReference type="eggNOG" id="COG1335">
    <property type="taxonomic scope" value="Bacteria"/>
</dbReference>
<proteinExistence type="predicted"/>
<feature type="domain" description="Isochorismatase-like" evidence="2">
    <location>
        <begin position="27"/>
        <end position="203"/>
    </location>
</feature>
<dbReference type="STRING" id="326427.Cagg_3089"/>
<evidence type="ECO:0000256" key="1">
    <source>
        <dbReference type="ARBA" id="ARBA00022801"/>
    </source>
</evidence>
<dbReference type="OrthoDB" id="9785724at2"/>
<reference evidence="3" key="1">
    <citation type="submission" date="2008-12" db="EMBL/GenBank/DDBJ databases">
        <title>Complete sequence of Chloroflexus aggregans DSM 9485.</title>
        <authorList>
            <consortium name="US DOE Joint Genome Institute"/>
            <person name="Lucas S."/>
            <person name="Copeland A."/>
            <person name="Lapidus A."/>
            <person name="Glavina del Rio T."/>
            <person name="Dalin E."/>
            <person name="Tice H."/>
            <person name="Pitluck S."/>
            <person name="Foster B."/>
            <person name="Larimer F."/>
            <person name="Land M."/>
            <person name="Hauser L."/>
            <person name="Kyrpides N."/>
            <person name="Mikhailova N."/>
            <person name="Bryant D."/>
            <person name="Richardson P."/>
        </authorList>
    </citation>
    <scope>NUCLEOTIDE SEQUENCE</scope>
    <source>
        <strain evidence="3">DSM 9485</strain>
    </source>
</reference>
<name>B8G6Y8_CHLAD</name>
<keyword evidence="1 3" id="KW-0378">Hydrolase</keyword>
<dbReference type="EMBL" id="CP001337">
    <property type="protein sequence ID" value="ACL25947.1"/>
    <property type="molecule type" value="Genomic_DNA"/>
</dbReference>